<accession>A0A9D4KBE6</accession>
<gene>
    <name evidence="1" type="ORF">DPMN_109810</name>
</gene>
<sequence>MYVSSSLCICRLEPNAKPNQPPRGARVCGQLRAVPPGAPQPAVPVQVLPENLLLLVQAQSGHVSNRAAPAAHA</sequence>
<dbReference type="AlphaFoldDB" id="A0A9D4KBE6"/>
<keyword evidence="2" id="KW-1185">Reference proteome</keyword>
<evidence type="ECO:0000313" key="1">
    <source>
        <dbReference type="EMBL" id="KAH3836440.1"/>
    </source>
</evidence>
<evidence type="ECO:0000313" key="2">
    <source>
        <dbReference type="Proteomes" id="UP000828390"/>
    </source>
</evidence>
<dbReference type="Proteomes" id="UP000828390">
    <property type="component" value="Unassembled WGS sequence"/>
</dbReference>
<name>A0A9D4KBE6_DREPO</name>
<organism evidence="1 2">
    <name type="scientific">Dreissena polymorpha</name>
    <name type="common">Zebra mussel</name>
    <name type="synonym">Mytilus polymorpha</name>
    <dbReference type="NCBI Taxonomy" id="45954"/>
    <lineage>
        <taxon>Eukaryota</taxon>
        <taxon>Metazoa</taxon>
        <taxon>Spiralia</taxon>
        <taxon>Lophotrochozoa</taxon>
        <taxon>Mollusca</taxon>
        <taxon>Bivalvia</taxon>
        <taxon>Autobranchia</taxon>
        <taxon>Heteroconchia</taxon>
        <taxon>Euheterodonta</taxon>
        <taxon>Imparidentia</taxon>
        <taxon>Neoheterodontei</taxon>
        <taxon>Myida</taxon>
        <taxon>Dreissenoidea</taxon>
        <taxon>Dreissenidae</taxon>
        <taxon>Dreissena</taxon>
    </lineage>
</organism>
<protein>
    <submittedName>
        <fullName evidence="1">Uncharacterized protein</fullName>
    </submittedName>
</protein>
<reference evidence="1" key="1">
    <citation type="journal article" date="2019" name="bioRxiv">
        <title>The Genome of the Zebra Mussel, Dreissena polymorpha: A Resource for Invasive Species Research.</title>
        <authorList>
            <person name="McCartney M.A."/>
            <person name="Auch B."/>
            <person name="Kono T."/>
            <person name="Mallez S."/>
            <person name="Zhang Y."/>
            <person name="Obille A."/>
            <person name="Becker A."/>
            <person name="Abrahante J.E."/>
            <person name="Garbe J."/>
            <person name="Badalamenti J.P."/>
            <person name="Herman A."/>
            <person name="Mangelson H."/>
            <person name="Liachko I."/>
            <person name="Sullivan S."/>
            <person name="Sone E.D."/>
            <person name="Koren S."/>
            <person name="Silverstein K.A.T."/>
            <person name="Beckman K.B."/>
            <person name="Gohl D.M."/>
        </authorList>
    </citation>
    <scope>NUCLEOTIDE SEQUENCE</scope>
    <source>
        <strain evidence="1">Duluth1</strain>
        <tissue evidence="1">Whole animal</tissue>
    </source>
</reference>
<comment type="caution">
    <text evidence="1">The sequence shown here is derived from an EMBL/GenBank/DDBJ whole genome shotgun (WGS) entry which is preliminary data.</text>
</comment>
<proteinExistence type="predicted"/>
<reference evidence="1" key="2">
    <citation type="submission" date="2020-11" db="EMBL/GenBank/DDBJ databases">
        <authorList>
            <person name="McCartney M.A."/>
            <person name="Auch B."/>
            <person name="Kono T."/>
            <person name="Mallez S."/>
            <person name="Becker A."/>
            <person name="Gohl D.M."/>
            <person name="Silverstein K.A.T."/>
            <person name="Koren S."/>
            <person name="Bechman K.B."/>
            <person name="Herman A."/>
            <person name="Abrahante J.E."/>
            <person name="Garbe J."/>
        </authorList>
    </citation>
    <scope>NUCLEOTIDE SEQUENCE</scope>
    <source>
        <strain evidence="1">Duluth1</strain>
        <tissue evidence="1">Whole animal</tissue>
    </source>
</reference>
<dbReference type="EMBL" id="JAIWYP010000004">
    <property type="protein sequence ID" value="KAH3836440.1"/>
    <property type="molecule type" value="Genomic_DNA"/>
</dbReference>